<dbReference type="Proteomes" id="UP000282028">
    <property type="component" value="Unassembled WGS sequence"/>
</dbReference>
<feature type="chain" id="PRO_5039321417" description="Adhesin domain-containing protein" evidence="1">
    <location>
        <begin position="18"/>
        <end position="248"/>
    </location>
</feature>
<evidence type="ECO:0008006" key="4">
    <source>
        <dbReference type="Google" id="ProtNLM"/>
    </source>
</evidence>
<gene>
    <name evidence="2" type="ORF">EDM52_05790</name>
</gene>
<comment type="caution">
    <text evidence="2">The sequence shown here is derived from an EMBL/GenBank/DDBJ whole genome shotgun (WGS) entry which is preliminary data.</text>
</comment>
<feature type="signal peptide" evidence="1">
    <location>
        <begin position="1"/>
        <end position="17"/>
    </location>
</feature>
<dbReference type="OrthoDB" id="2468056at2"/>
<evidence type="ECO:0000313" key="2">
    <source>
        <dbReference type="EMBL" id="RNB75920.1"/>
    </source>
</evidence>
<keyword evidence="1" id="KW-0732">Signal</keyword>
<name>A0A3M8CJQ3_9BACL</name>
<accession>A0A3M8CJQ3</accession>
<evidence type="ECO:0000256" key="1">
    <source>
        <dbReference type="SAM" id="SignalP"/>
    </source>
</evidence>
<keyword evidence="3" id="KW-1185">Reference proteome</keyword>
<dbReference type="AlphaFoldDB" id="A0A3M8CJQ3"/>
<evidence type="ECO:0000313" key="3">
    <source>
        <dbReference type="Proteomes" id="UP000282028"/>
    </source>
</evidence>
<proteinExistence type="predicted"/>
<dbReference type="EMBL" id="RHHR01000009">
    <property type="protein sequence ID" value="RNB75920.1"/>
    <property type="molecule type" value="Genomic_DNA"/>
</dbReference>
<sequence length="248" mass="26533">MKAMGWLCMLLAGAVLASGCQFDRVKEHRELELPASAIESLEVETGFGELTIIGDKEASSIQAKATIKRSQNVSEEDILFTLEQEGNTAKLVLDDTAGFGLRSLEVSLTVTVPAAMSMMVKDGSGDTEIKDLEGPLVVHDDSGDLKISNVSGELEAHDQSGDLQVTNASNIKLINDESGDMKLKNTSGDMQLQDQSGNIHINNHTGDLTIWDDSGDLIIDGVDGNVTLEEKGSGDKAVKNIKGSWTEQ</sequence>
<dbReference type="PROSITE" id="PS51257">
    <property type="entry name" value="PROKAR_LIPOPROTEIN"/>
    <property type="match status" value="1"/>
</dbReference>
<protein>
    <recommendedName>
        <fullName evidence="4">Adhesin domain-containing protein</fullName>
    </recommendedName>
</protein>
<reference evidence="2 3" key="1">
    <citation type="submission" date="2018-10" db="EMBL/GenBank/DDBJ databases">
        <title>Phylogenomics of Brevibacillus.</title>
        <authorList>
            <person name="Dunlap C."/>
        </authorList>
    </citation>
    <scope>NUCLEOTIDE SEQUENCE [LARGE SCALE GENOMIC DNA]</scope>
    <source>
        <strain evidence="2 3">JCM 12215</strain>
    </source>
</reference>
<organism evidence="2 3">
    <name type="scientific">Brevibacillus invocatus</name>
    <dbReference type="NCBI Taxonomy" id="173959"/>
    <lineage>
        <taxon>Bacteria</taxon>
        <taxon>Bacillati</taxon>
        <taxon>Bacillota</taxon>
        <taxon>Bacilli</taxon>
        <taxon>Bacillales</taxon>
        <taxon>Paenibacillaceae</taxon>
        <taxon>Brevibacillus</taxon>
    </lineage>
</organism>
<dbReference type="RefSeq" id="WP_122908076.1">
    <property type="nucleotide sequence ID" value="NZ_CBCSBE010000004.1"/>
</dbReference>